<keyword evidence="3 5" id="KW-0274">FAD</keyword>
<protein>
    <submittedName>
        <fullName evidence="8">Deoxyribodipyrimidine photolyase (EC)</fullName>
        <ecNumber evidence="8">4.1.99.3</ecNumber>
    </submittedName>
</protein>
<dbReference type="InterPro" id="IPR014729">
    <property type="entry name" value="Rossmann-like_a/b/a_fold"/>
</dbReference>
<dbReference type="Pfam" id="PF00875">
    <property type="entry name" value="DNA_photolyase"/>
    <property type="match status" value="1"/>
</dbReference>
<evidence type="ECO:0000256" key="5">
    <source>
        <dbReference type="PIRSR" id="PIRSR602081-1"/>
    </source>
</evidence>
<sequence>MKQILWFRRDLRIEDNAILAHAQGEVFPLFIFDQNILEKLDAKDKRVTFIYQSVLNLKKELQKIGLNLAIFYDKPEAVFQRLKEKFDEILCSIDHDNYAKVRDKNIEKIIPLKRFNDAFLIDPQEHLNKSHLPYKVFTPFYNSLFYLWESHKIKTLSPANNLQLHDFNYEHVPSLEAMGLKKQILPEFLEQKAEVLLEKFTSKLTAYQKERDFFSLDASTKLSVHLRFGLLSAKQFFNALRPYQASEAVIRQLFFREFYNYLLYHFPHSQFENQKPLKIKFLNNQEDFKKWCQGETGVPIVDAGMRHLNQTGLMHNRLRMVVSSYLTKNLLIDWRWGEAYFAKKLLDYEASSNIASWQWASSTGSDSVPYFRIFNPYLQSEKFDKEGIFIKSVLTELSQLDPKLFHKENGVQSNLFINYPSQIVSIKMSRLRAIEAFKQAKSKP</sequence>
<comment type="similarity">
    <text evidence="6">Belongs to the DNA photolyase family.</text>
</comment>
<proteinExistence type="inferred from homology"/>
<keyword evidence="2 5" id="KW-0285">Flavoprotein</keyword>
<dbReference type="GO" id="GO:0003677">
    <property type="term" value="F:DNA binding"/>
    <property type="evidence" value="ECO:0007669"/>
    <property type="project" value="TreeGrafter"/>
</dbReference>
<dbReference type="GO" id="GO:0003904">
    <property type="term" value="F:deoxyribodipyrimidine photo-lyase activity"/>
    <property type="evidence" value="ECO:0007669"/>
    <property type="project" value="UniProtKB-EC"/>
</dbReference>
<dbReference type="GO" id="GO:0071949">
    <property type="term" value="F:FAD binding"/>
    <property type="evidence" value="ECO:0007669"/>
    <property type="project" value="TreeGrafter"/>
</dbReference>
<evidence type="ECO:0000256" key="3">
    <source>
        <dbReference type="ARBA" id="ARBA00022827"/>
    </source>
</evidence>
<feature type="domain" description="Photolyase/cryptochrome alpha/beta" evidence="7">
    <location>
        <begin position="1"/>
        <end position="120"/>
    </location>
</feature>
<dbReference type="PROSITE" id="PS00394">
    <property type="entry name" value="DNA_PHOTOLYASES_1_1"/>
    <property type="match status" value="1"/>
</dbReference>
<keyword evidence="4 6" id="KW-0157">Chromophore</keyword>
<evidence type="ECO:0000259" key="7">
    <source>
        <dbReference type="PROSITE" id="PS51645"/>
    </source>
</evidence>
<dbReference type="InterPro" id="IPR036155">
    <property type="entry name" value="Crypto/Photolyase_N_sf"/>
</dbReference>
<feature type="binding site" evidence="5">
    <location>
        <begin position="219"/>
        <end position="223"/>
    </location>
    <ligand>
        <name>FAD</name>
        <dbReference type="ChEBI" id="CHEBI:57692"/>
    </ligand>
</feature>
<dbReference type="PANTHER" id="PTHR11455">
    <property type="entry name" value="CRYPTOCHROME"/>
    <property type="match status" value="1"/>
</dbReference>
<dbReference type="PROSITE" id="PS51645">
    <property type="entry name" value="PHR_CRY_ALPHA_BETA"/>
    <property type="match status" value="1"/>
</dbReference>
<dbReference type="InterPro" id="IPR006050">
    <property type="entry name" value="DNA_photolyase_N"/>
</dbReference>
<feature type="binding site" evidence="5">
    <location>
        <begin position="252"/>
        <end position="259"/>
    </location>
    <ligand>
        <name>FAD</name>
        <dbReference type="ChEBI" id="CHEBI:57692"/>
    </ligand>
</feature>
<dbReference type="Pfam" id="PF03441">
    <property type="entry name" value="FAD_binding_7"/>
    <property type="match status" value="1"/>
</dbReference>
<reference evidence="8" key="1">
    <citation type="submission" date="2020-01" db="EMBL/GenBank/DDBJ databases">
        <authorList>
            <person name="Meier V. D."/>
            <person name="Meier V D."/>
        </authorList>
    </citation>
    <scope>NUCLEOTIDE SEQUENCE</scope>
    <source>
        <strain evidence="8">HLG_WM_MAG_02</strain>
    </source>
</reference>
<organism evidence="8">
    <name type="scientific">uncultured Sulfurovum sp</name>
    <dbReference type="NCBI Taxonomy" id="269237"/>
    <lineage>
        <taxon>Bacteria</taxon>
        <taxon>Pseudomonadati</taxon>
        <taxon>Campylobacterota</taxon>
        <taxon>Epsilonproteobacteria</taxon>
        <taxon>Campylobacterales</taxon>
        <taxon>Sulfurovaceae</taxon>
        <taxon>Sulfurovum</taxon>
        <taxon>environmental samples</taxon>
    </lineage>
</organism>
<name>A0A6S6T8A6_9BACT</name>
<dbReference type="EC" id="4.1.99.3" evidence="8"/>
<dbReference type="Gene3D" id="3.40.50.620">
    <property type="entry name" value="HUPs"/>
    <property type="match status" value="1"/>
</dbReference>
<comment type="cofactor">
    <cofactor evidence="1">
        <name>(6R)-5,10-methylene-5,6,7,8-tetrahydrofolate</name>
        <dbReference type="ChEBI" id="CHEBI:15636"/>
    </cofactor>
</comment>
<dbReference type="Gene3D" id="1.10.579.10">
    <property type="entry name" value="DNA Cyclobutane Dipyrimidine Photolyase, subunit A, domain 3"/>
    <property type="match status" value="1"/>
</dbReference>
<feature type="binding site" evidence="5">
    <location>
        <position position="207"/>
    </location>
    <ligand>
        <name>FAD</name>
        <dbReference type="ChEBI" id="CHEBI:57692"/>
    </ligand>
</feature>
<dbReference type="GO" id="GO:0009416">
    <property type="term" value="P:response to light stimulus"/>
    <property type="evidence" value="ECO:0007669"/>
    <property type="project" value="TreeGrafter"/>
</dbReference>
<evidence type="ECO:0000256" key="4">
    <source>
        <dbReference type="ARBA" id="ARBA00022991"/>
    </source>
</evidence>
<dbReference type="InterPro" id="IPR018394">
    <property type="entry name" value="DNA_photolyase_1_CS_C"/>
</dbReference>
<dbReference type="Gene3D" id="1.25.40.80">
    <property type="match status" value="1"/>
</dbReference>
<comment type="cofactor">
    <cofactor evidence="5">
        <name>FAD</name>
        <dbReference type="ChEBI" id="CHEBI:57692"/>
    </cofactor>
    <text evidence="5">Binds 1 FAD per subunit.</text>
</comment>
<keyword evidence="8" id="KW-0456">Lyase</keyword>
<dbReference type="PRINTS" id="PR00147">
    <property type="entry name" value="DNAPHOTLYASE"/>
</dbReference>
<dbReference type="InterPro" id="IPR002081">
    <property type="entry name" value="Cryptochrome/DNA_photolyase_1"/>
</dbReference>
<evidence type="ECO:0000256" key="1">
    <source>
        <dbReference type="ARBA" id="ARBA00001932"/>
    </source>
</evidence>
<accession>A0A6S6T8A6</accession>
<gene>
    <name evidence="8" type="ORF">HELGO_WM15096</name>
</gene>
<dbReference type="SUPFAM" id="SSF48173">
    <property type="entry name" value="Cryptochrome/photolyase FAD-binding domain"/>
    <property type="match status" value="1"/>
</dbReference>
<dbReference type="SUPFAM" id="SSF52425">
    <property type="entry name" value="Cryptochrome/photolyase, N-terminal domain"/>
    <property type="match status" value="1"/>
</dbReference>
<dbReference type="InterPro" id="IPR005101">
    <property type="entry name" value="Cryptochr/Photolyase_FAD-bd"/>
</dbReference>
<dbReference type="AlphaFoldDB" id="A0A6S6T8A6"/>
<dbReference type="GO" id="GO:0006139">
    <property type="term" value="P:nucleobase-containing compound metabolic process"/>
    <property type="evidence" value="ECO:0007669"/>
    <property type="project" value="UniProtKB-ARBA"/>
</dbReference>
<dbReference type="EMBL" id="CACVAZ010000066">
    <property type="protein sequence ID" value="CAA6811126.1"/>
    <property type="molecule type" value="Genomic_DNA"/>
</dbReference>
<evidence type="ECO:0000256" key="6">
    <source>
        <dbReference type="RuleBase" id="RU004182"/>
    </source>
</evidence>
<evidence type="ECO:0000313" key="8">
    <source>
        <dbReference type="EMBL" id="CAA6811126.1"/>
    </source>
</evidence>
<dbReference type="InterPro" id="IPR036134">
    <property type="entry name" value="Crypto/Photolyase_FAD-like_sf"/>
</dbReference>
<evidence type="ECO:0000256" key="2">
    <source>
        <dbReference type="ARBA" id="ARBA00022630"/>
    </source>
</evidence>
<dbReference type="GO" id="GO:0006950">
    <property type="term" value="P:response to stress"/>
    <property type="evidence" value="ECO:0007669"/>
    <property type="project" value="UniProtKB-ARBA"/>
</dbReference>
<dbReference type="PANTHER" id="PTHR11455:SF9">
    <property type="entry name" value="CRYPTOCHROME CIRCADIAN CLOCK 5 ISOFORM X1"/>
    <property type="match status" value="1"/>
</dbReference>